<keyword evidence="2" id="KW-1185">Reference proteome</keyword>
<protein>
    <submittedName>
        <fullName evidence="1">Uncharacterized protein</fullName>
    </submittedName>
</protein>
<evidence type="ECO:0000313" key="2">
    <source>
        <dbReference type="Proteomes" id="UP001611383"/>
    </source>
</evidence>
<organism evidence="1 2">
    <name type="scientific">Archangium minus</name>
    <dbReference type="NCBI Taxonomy" id="83450"/>
    <lineage>
        <taxon>Bacteria</taxon>
        <taxon>Pseudomonadati</taxon>
        <taxon>Myxococcota</taxon>
        <taxon>Myxococcia</taxon>
        <taxon>Myxococcales</taxon>
        <taxon>Cystobacterineae</taxon>
        <taxon>Archangiaceae</taxon>
        <taxon>Archangium</taxon>
    </lineage>
</organism>
<accession>A0ABY9WVZ9</accession>
<name>A0ABY9WVZ9_9BACT</name>
<dbReference type="RefSeq" id="WP_395823869.1">
    <property type="nucleotide sequence ID" value="NZ_CP043494.1"/>
</dbReference>
<dbReference type="EMBL" id="CP043494">
    <property type="protein sequence ID" value="WNG46956.1"/>
    <property type="molecule type" value="Genomic_DNA"/>
</dbReference>
<gene>
    <name evidence="1" type="ORF">F0U60_24610</name>
</gene>
<dbReference type="Proteomes" id="UP001611383">
    <property type="component" value="Chromosome"/>
</dbReference>
<proteinExistence type="predicted"/>
<reference evidence="1 2" key="1">
    <citation type="submission" date="2019-08" db="EMBL/GenBank/DDBJ databases">
        <title>Archangium and Cystobacter genomes.</title>
        <authorList>
            <person name="Chen I.-C.K."/>
            <person name="Wielgoss S."/>
        </authorList>
    </citation>
    <scope>NUCLEOTIDE SEQUENCE [LARGE SCALE GENOMIC DNA]</scope>
    <source>
        <strain evidence="1 2">Cbm 6</strain>
    </source>
</reference>
<sequence>MTPTTLLLLSALATAQPTNGETVPPRHQLSLYTHSGATMYLSPARTQGGVGGGIGLRDTVDGRWLLQVDASGLTALGSVLAVRVGAGVQRQGWWSPAALVNLTGLFGDRIDFLSSERLLPVQGPSLGLGLTLAPARFNLGRTQVSVMEVGLGVGTDRPELGVLYGLTLLEVGVSL</sequence>
<evidence type="ECO:0000313" key="1">
    <source>
        <dbReference type="EMBL" id="WNG46956.1"/>
    </source>
</evidence>